<dbReference type="PRINTS" id="PR00412">
    <property type="entry name" value="EPOXHYDRLASE"/>
</dbReference>
<dbReference type="EMBL" id="CAJGYO010000002">
    <property type="protein sequence ID" value="CAD6211400.1"/>
    <property type="molecule type" value="Genomic_DNA"/>
</dbReference>
<feature type="domain" description="AB hydrolase-1" evidence="2">
    <location>
        <begin position="108"/>
        <end position="379"/>
    </location>
</feature>
<dbReference type="Pfam" id="PF12697">
    <property type="entry name" value="Abhydrolase_6"/>
    <property type="match status" value="1"/>
</dbReference>
<evidence type="ECO:0000259" key="2">
    <source>
        <dbReference type="Pfam" id="PF12697"/>
    </source>
</evidence>
<protein>
    <recommendedName>
        <fullName evidence="2">AB hydrolase-1 domain-containing protein</fullName>
    </recommendedName>
</protein>
<gene>
    <name evidence="3" type="ORF">NCGR_LOCUS7371</name>
</gene>
<dbReference type="PRINTS" id="PR00111">
    <property type="entry name" value="ABHYDROLASE"/>
</dbReference>
<accession>A0A811MWQ0</accession>
<dbReference type="GO" id="GO:0003824">
    <property type="term" value="F:catalytic activity"/>
    <property type="evidence" value="ECO:0007669"/>
    <property type="project" value="InterPro"/>
</dbReference>
<evidence type="ECO:0000313" key="3">
    <source>
        <dbReference type="EMBL" id="CAD6211400.1"/>
    </source>
</evidence>
<sequence>MATTPAEELTRGLPTTPSEEPAPAPRLPTATPSEKPTPGLPPPKGPVDQPRRRRPCVLLSFAAARDRFLRGRFLSAGLRPFSVHLPSPAGTSTVVHLWAPPRPARRPVLLLHGFGASATWQWAPYLRSLLAAGLDPIVPDLLFFGASSSTVPDRSDTFQARTVKAAMDGMGVRRFAVVGVSYGGFVGYRMAAMYPEAVERVVLVSSGVCLEEGDLAAGLFPVADVGEAAELLVPRRPAEVRRLVKLTFVRPPPIMPSCFLKDYINVRSYDYSLLIFFCQFRFLNFGSFTSGLMNLMMHQVMGSDHLQEKTELLHALINDRKLSDLPKINQSTLIIWGEQDQVFPMELAHRLERHLGENSRLVVVKNAGHAANLEKSKEVCKSIIDFFQEPASSASIGVKEVKLQ</sequence>
<dbReference type="SUPFAM" id="SSF53474">
    <property type="entry name" value="alpha/beta-Hydrolases"/>
    <property type="match status" value="1"/>
</dbReference>
<dbReference type="OrthoDB" id="6431331at2759"/>
<evidence type="ECO:0000313" key="4">
    <source>
        <dbReference type="Proteomes" id="UP000604825"/>
    </source>
</evidence>
<dbReference type="PANTHER" id="PTHR43139:SF68">
    <property type="entry name" value="ALPHA_BETA FOLD FAMILY PROTEIN, PUTATIVE, EXPRESSED-RELATED"/>
    <property type="match status" value="1"/>
</dbReference>
<dbReference type="Gene3D" id="3.40.50.1820">
    <property type="entry name" value="alpha/beta hydrolase"/>
    <property type="match status" value="1"/>
</dbReference>
<organism evidence="3 4">
    <name type="scientific">Miscanthus lutarioriparius</name>
    <dbReference type="NCBI Taxonomy" id="422564"/>
    <lineage>
        <taxon>Eukaryota</taxon>
        <taxon>Viridiplantae</taxon>
        <taxon>Streptophyta</taxon>
        <taxon>Embryophyta</taxon>
        <taxon>Tracheophyta</taxon>
        <taxon>Spermatophyta</taxon>
        <taxon>Magnoliopsida</taxon>
        <taxon>Liliopsida</taxon>
        <taxon>Poales</taxon>
        <taxon>Poaceae</taxon>
        <taxon>PACMAD clade</taxon>
        <taxon>Panicoideae</taxon>
        <taxon>Andropogonodae</taxon>
        <taxon>Andropogoneae</taxon>
        <taxon>Saccharinae</taxon>
        <taxon>Miscanthus</taxon>
    </lineage>
</organism>
<reference evidence="3" key="1">
    <citation type="submission" date="2020-10" db="EMBL/GenBank/DDBJ databases">
        <authorList>
            <person name="Han B."/>
            <person name="Lu T."/>
            <person name="Zhao Q."/>
            <person name="Huang X."/>
            <person name="Zhao Y."/>
        </authorList>
    </citation>
    <scope>NUCLEOTIDE SEQUENCE</scope>
</reference>
<evidence type="ECO:0000256" key="1">
    <source>
        <dbReference type="SAM" id="MobiDB-lite"/>
    </source>
</evidence>
<dbReference type="InterPro" id="IPR029058">
    <property type="entry name" value="AB_hydrolase_fold"/>
</dbReference>
<name>A0A811MWQ0_9POAL</name>
<dbReference type="InterPro" id="IPR000639">
    <property type="entry name" value="Epox_hydrolase-like"/>
</dbReference>
<feature type="region of interest" description="Disordered" evidence="1">
    <location>
        <begin position="1"/>
        <end position="52"/>
    </location>
</feature>
<dbReference type="InterPro" id="IPR052370">
    <property type="entry name" value="Meta-cleavage_hydrolase"/>
</dbReference>
<proteinExistence type="predicted"/>
<dbReference type="Proteomes" id="UP000604825">
    <property type="component" value="Unassembled WGS sequence"/>
</dbReference>
<keyword evidence="4" id="KW-1185">Reference proteome</keyword>
<comment type="caution">
    <text evidence="3">The sequence shown here is derived from an EMBL/GenBank/DDBJ whole genome shotgun (WGS) entry which is preliminary data.</text>
</comment>
<dbReference type="PANTHER" id="PTHR43139">
    <property type="entry name" value="SI:DKEY-122A22.2"/>
    <property type="match status" value="1"/>
</dbReference>
<dbReference type="AlphaFoldDB" id="A0A811MWQ0"/>
<dbReference type="InterPro" id="IPR000073">
    <property type="entry name" value="AB_hydrolase_1"/>
</dbReference>
<feature type="compositionally biased region" description="Low complexity" evidence="1">
    <location>
        <begin position="27"/>
        <end position="37"/>
    </location>
</feature>